<proteinExistence type="predicted"/>
<dbReference type="SUPFAM" id="SSF82153">
    <property type="entry name" value="FAS1 domain"/>
    <property type="match status" value="2"/>
</dbReference>
<feature type="chain" id="PRO_5020563108" evidence="1">
    <location>
        <begin position="27"/>
        <end position="359"/>
    </location>
</feature>
<organism evidence="3 4">
    <name type="scientific">Flavobacterium nackdongense</name>
    <dbReference type="NCBI Taxonomy" id="2547394"/>
    <lineage>
        <taxon>Bacteria</taxon>
        <taxon>Pseudomonadati</taxon>
        <taxon>Bacteroidota</taxon>
        <taxon>Flavobacteriia</taxon>
        <taxon>Flavobacteriales</taxon>
        <taxon>Flavobacteriaceae</taxon>
        <taxon>Flavobacterium</taxon>
    </lineage>
</organism>
<feature type="signal peptide" evidence="1">
    <location>
        <begin position="1"/>
        <end position="26"/>
    </location>
</feature>
<keyword evidence="4" id="KW-1185">Reference proteome</keyword>
<evidence type="ECO:0000259" key="2">
    <source>
        <dbReference type="PROSITE" id="PS50213"/>
    </source>
</evidence>
<evidence type="ECO:0000256" key="1">
    <source>
        <dbReference type="SAM" id="SignalP"/>
    </source>
</evidence>
<accession>A0A4P6YB82</accession>
<dbReference type="Proteomes" id="UP000291124">
    <property type="component" value="Chromosome"/>
</dbReference>
<dbReference type="InterPro" id="IPR050904">
    <property type="entry name" value="Adhesion/Biosynth-related"/>
</dbReference>
<feature type="domain" description="FAS1" evidence="2">
    <location>
        <begin position="190"/>
        <end position="355"/>
    </location>
</feature>
<reference evidence="4" key="1">
    <citation type="submission" date="2019-03" db="EMBL/GenBank/DDBJ databases">
        <title>Flavobacterium sp.</title>
        <authorList>
            <person name="Kim H."/>
        </authorList>
    </citation>
    <scope>NUCLEOTIDE SEQUENCE [LARGE SCALE GENOMIC DNA]</scope>
    <source>
        <strain evidence="4">GS13</strain>
    </source>
</reference>
<dbReference type="SMART" id="SM00554">
    <property type="entry name" value="FAS1"/>
    <property type="match status" value="2"/>
</dbReference>
<dbReference type="Pfam" id="PF02469">
    <property type="entry name" value="Fasciclin"/>
    <property type="match status" value="2"/>
</dbReference>
<dbReference type="PANTHER" id="PTHR10900:SF77">
    <property type="entry name" value="FI19380P1"/>
    <property type="match status" value="1"/>
</dbReference>
<dbReference type="PANTHER" id="PTHR10900">
    <property type="entry name" value="PERIOSTIN-RELATED"/>
    <property type="match status" value="1"/>
</dbReference>
<protein>
    <submittedName>
        <fullName evidence="3">Fasciclin domain-containing protein</fullName>
    </submittedName>
</protein>
<keyword evidence="1" id="KW-0732">Signal</keyword>
<name>A0A4P6YB82_9FLAO</name>
<evidence type="ECO:0000313" key="4">
    <source>
        <dbReference type="Proteomes" id="UP000291124"/>
    </source>
</evidence>
<dbReference type="RefSeq" id="WP_133277809.1">
    <property type="nucleotide sequence ID" value="NZ_CP037933.1"/>
</dbReference>
<evidence type="ECO:0000313" key="3">
    <source>
        <dbReference type="EMBL" id="QBN20309.1"/>
    </source>
</evidence>
<dbReference type="InterPro" id="IPR000782">
    <property type="entry name" value="FAS1_domain"/>
</dbReference>
<sequence>MKFISKFKIAASLLSLSVLISSCDKSEDTDPDFRDNTILTVATSDPNLSLFVNALAATDLSQTLQASEPYTVFAPTNAAFEKYLTMANYYDPGTNPDPTKKPPVTINKVPVNLLKQLLLNHIVLGNIKSTDLKTGYVNTLATSSISKMNTMSMYVDVTSGVKLNGVATVTSPDITASNGTIHIVDGVIDFPMITTHLKLNPKLSTMLDVVTKNAGTTLLNRLSLPNFYEKGKQQFFLPIDPVTLFAPTNAAFNDLNVELAPSGGIAAVSPANMNKIVNYHCASDNALASSLTDNQKIPSLLVIPTTPPAPIKYEELTVQMAGGAKIKDVKNRLSTIETTDIQCWNGIIHVVDKVLLPNL</sequence>
<dbReference type="AlphaFoldDB" id="A0A4P6YB82"/>
<dbReference type="PROSITE" id="PS51257">
    <property type="entry name" value="PROKAR_LIPOPROTEIN"/>
    <property type="match status" value="1"/>
</dbReference>
<feature type="domain" description="FAS1" evidence="2">
    <location>
        <begin position="35"/>
        <end position="188"/>
    </location>
</feature>
<dbReference type="InterPro" id="IPR036378">
    <property type="entry name" value="FAS1_dom_sf"/>
</dbReference>
<gene>
    <name evidence="3" type="ORF">E1750_16420</name>
</gene>
<dbReference type="PROSITE" id="PS50213">
    <property type="entry name" value="FAS1"/>
    <property type="match status" value="2"/>
</dbReference>
<dbReference type="Gene3D" id="2.30.180.10">
    <property type="entry name" value="FAS1 domain"/>
    <property type="match status" value="2"/>
</dbReference>
<dbReference type="GO" id="GO:0005615">
    <property type="term" value="C:extracellular space"/>
    <property type="evidence" value="ECO:0007669"/>
    <property type="project" value="TreeGrafter"/>
</dbReference>
<dbReference type="OrthoDB" id="1119934at2"/>
<dbReference type="EMBL" id="CP037933">
    <property type="protein sequence ID" value="QBN20309.1"/>
    <property type="molecule type" value="Genomic_DNA"/>
</dbReference>
<dbReference type="KEGG" id="fnk:E1750_16420"/>